<sequence>MIELDGYNDKGYNAGFKARDDVRYFSRELGIKTTSFPLQGGRTKTLRELKRLRGIHDLSKMLNRNESVLIQYPLPFSNIDYKILHKVLDKNESSSVYLVHDLISVQGPSSNVSLKNEIERLNQASGIIVHNRAMSDFLKKNGFNKKSTEINFFDYRVASDTFQRQDATNIIFAGNLAKSGFLKQLPNFKTLDWHIYGKGLSPQELPNSVVFHGAVNPDILPGKLVDGWGLVWDGDSSNKISGLAGEYLRLNSPHKASLYLASGLPLIVWDQSALANVVLKFNLGIVIDDLSQIEPIILRMTKKEKTTILANVNQFSNEIRTGNMLKKALNDLSYNF</sequence>
<feature type="domain" description="Glucosyltransferase 3-like N-terminal" evidence="2">
    <location>
        <begin position="7"/>
        <end position="147"/>
    </location>
</feature>
<evidence type="ECO:0000256" key="1">
    <source>
        <dbReference type="ARBA" id="ARBA00022679"/>
    </source>
</evidence>
<proteinExistence type="predicted"/>
<gene>
    <name evidence="4" type="ORF">QUF16_10275</name>
</gene>
<evidence type="ECO:0000313" key="4">
    <source>
        <dbReference type="EMBL" id="MDM7454739.1"/>
    </source>
</evidence>
<protein>
    <submittedName>
        <fullName evidence="4">Glycosyl transferase</fullName>
    </submittedName>
</protein>
<dbReference type="AlphaFoldDB" id="A0AAP4N4M1"/>
<dbReference type="Pfam" id="PF26337">
    <property type="entry name" value="Gtf3_C"/>
    <property type="match status" value="1"/>
</dbReference>
<dbReference type="RefSeq" id="WP_041168898.1">
    <property type="nucleotide sequence ID" value="NC_021721.1"/>
</dbReference>
<dbReference type="Gene3D" id="3.40.50.2000">
    <property type="entry name" value="Glycogen Phosphorylase B"/>
    <property type="match status" value="2"/>
</dbReference>
<dbReference type="PIRSF" id="PIRSF007023">
    <property type="entry name" value="UDP-Galf_transf"/>
    <property type="match status" value="1"/>
</dbReference>
<dbReference type="InterPro" id="IPR058592">
    <property type="entry name" value="Gtf3_C"/>
</dbReference>
<dbReference type="EMBL" id="JAUCBG010000014">
    <property type="protein sequence ID" value="MDM7454739.1"/>
    <property type="molecule type" value="Genomic_DNA"/>
</dbReference>
<evidence type="ECO:0000313" key="5">
    <source>
        <dbReference type="Proteomes" id="UP001231451"/>
    </source>
</evidence>
<comment type="caution">
    <text evidence="4">The sequence shown here is derived from an EMBL/GenBank/DDBJ whole genome shotgun (WGS) entry which is preliminary data.</text>
</comment>
<keyword evidence="1 4" id="KW-0808">Transferase</keyword>
<evidence type="ECO:0000259" key="3">
    <source>
        <dbReference type="Pfam" id="PF26337"/>
    </source>
</evidence>
<reference evidence="4" key="1">
    <citation type="submission" date="2023-06" db="EMBL/GenBank/DDBJ databases">
        <title>Draft Genome Sequences of lactic acid bacteria strains isolated from fermented milk products.</title>
        <authorList>
            <person name="Elcheninov A.G."/>
            <person name="Klyukina A."/>
            <person name="Zayulina K.S."/>
            <person name="Gavirova L.A."/>
            <person name="Shcherbakova P.A."/>
            <person name="Shestakov A.I."/>
            <person name="Kublanov I.V."/>
            <person name="Kochetkova T.V."/>
        </authorList>
    </citation>
    <scope>NUCLEOTIDE SEQUENCE</scope>
    <source>
        <strain evidence="4">TOM.1374</strain>
    </source>
</reference>
<feature type="domain" description="Glucosyltransferase 3-like C-terminal" evidence="3">
    <location>
        <begin position="170"/>
        <end position="331"/>
    </location>
</feature>
<organism evidence="4 5">
    <name type="scientific">Lacticaseibacillus paracasei</name>
    <name type="common">Lactobacillus paracasei</name>
    <dbReference type="NCBI Taxonomy" id="1597"/>
    <lineage>
        <taxon>Bacteria</taxon>
        <taxon>Bacillati</taxon>
        <taxon>Bacillota</taxon>
        <taxon>Bacilli</taxon>
        <taxon>Lactobacillales</taxon>
        <taxon>Lactobacillaceae</taxon>
        <taxon>Lacticaseibacillus</taxon>
    </lineage>
</organism>
<name>A0AAP4N4M1_LACPA</name>
<accession>A0AAP4N4M1</accession>
<dbReference type="Proteomes" id="UP001231451">
    <property type="component" value="Unassembled WGS sequence"/>
</dbReference>
<dbReference type="InterPro" id="IPR058591">
    <property type="entry name" value="Gtf3_N"/>
</dbReference>
<evidence type="ECO:0000259" key="2">
    <source>
        <dbReference type="Pfam" id="PF26334"/>
    </source>
</evidence>
<dbReference type="GO" id="GO:0016740">
    <property type="term" value="F:transferase activity"/>
    <property type="evidence" value="ECO:0007669"/>
    <property type="project" value="UniProtKB-KW"/>
</dbReference>
<dbReference type="Pfam" id="PF26334">
    <property type="entry name" value="Gtf3_N"/>
    <property type="match status" value="1"/>
</dbReference>